<reference evidence="8" key="2">
    <citation type="submission" date="2025-09" db="UniProtKB">
        <authorList>
            <consortium name="Ensembl"/>
        </authorList>
    </citation>
    <scope>IDENTIFICATION</scope>
</reference>
<dbReference type="PANTHER" id="PTHR24064">
    <property type="entry name" value="SOLUTE CARRIER FAMILY 22 MEMBER"/>
    <property type="match status" value="1"/>
</dbReference>
<sequence length="560" mass="62949">MAFQDLLSQAGDLWRFQIVQAVFLSIFTIFAYPHFVLDNFTAFTPGHRCWVHILDNDTVSDNDTRTLSQDALLRSSIPLDSNMRPEKCRRFVHTQWHLLHLNGTFPNASDPDTEPCVDGWVYDRSTFSSTIVTEWDLVCDSQSLTSVAKFVFMAGTMVGAILGGHLSDRFGRKLVLRWCYLQLAIVGICSALAPSFLIYCSLRFLSGTATTTLLTNTIMLIVEWATYRFQAMGIPLAMCASSIAFMTLAGLAFAIRDWHILQLVLSLPYFVIFLTSRWLLESARWLIINNKPEEGLKALRKAAHRNGMKNARDILTLEILKSTMKEELEAAQKKPSLCELLHMPNVRKMIFLLSFTRFANFVTFYGLSLHIQHLGNDVFLLQTLFGVVILLANCVAPWALKHMNRRVSQMFLLSLLSVCTLAIIFVPQEMQTLREVLATLGLGASSLASTVAYTHGNEVIPTIIRARVMAINANFANIAGALAPLAMILSVYSPPLPWIIYGVFPFISGFLVLLLPETRNKPLIDTIQDVKNRKKDFREPKQEDPSMEVIQFQGILGADC</sequence>
<dbReference type="GeneID" id="101037197"/>
<feature type="transmembrane region" description="Helical" evidence="6">
    <location>
        <begin position="260"/>
        <end position="280"/>
    </location>
</feature>
<dbReference type="PROSITE" id="PS50850">
    <property type="entry name" value="MFS"/>
    <property type="match status" value="1"/>
</dbReference>
<evidence type="ECO:0000256" key="4">
    <source>
        <dbReference type="ARBA" id="ARBA00022989"/>
    </source>
</evidence>
<name>A0A2K6U7D1_SAIBB</name>
<dbReference type="InterPro" id="IPR011701">
    <property type="entry name" value="MFS"/>
</dbReference>
<evidence type="ECO:0000256" key="5">
    <source>
        <dbReference type="ARBA" id="ARBA00023136"/>
    </source>
</evidence>
<dbReference type="STRING" id="39432.ENSSBOP00000027803"/>
<dbReference type="Ensembl" id="ENSSBOT00000044681.1">
    <property type="protein sequence ID" value="ENSSBOP00000027803.1"/>
    <property type="gene ID" value="ENSSBOG00000030304.1"/>
</dbReference>
<feature type="transmembrane region" description="Helical" evidence="6">
    <location>
        <begin position="349"/>
        <end position="367"/>
    </location>
</feature>
<evidence type="ECO:0000256" key="1">
    <source>
        <dbReference type="ARBA" id="ARBA00004141"/>
    </source>
</evidence>
<evidence type="ECO:0000256" key="3">
    <source>
        <dbReference type="ARBA" id="ARBA00022692"/>
    </source>
</evidence>
<evidence type="ECO:0000256" key="2">
    <source>
        <dbReference type="ARBA" id="ARBA00009203"/>
    </source>
</evidence>
<feature type="transmembrane region" description="Helical" evidence="6">
    <location>
        <begin position="147"/>
        <end position="166"/>
    </location>
</feature>
<keyword evidence="9" id="KW-1185">Reference proteome</keyword>
<dbReference type="AlphaFoldDB" id="A0A2K6U7D1"/>
<dbReference type="GO" id="GO:0016323">
    <property type="term" value="C:basolateral plasma membrane"/>
    <property type="evidence" value="ECO:0007669"/>
    <property type="project" value="Ensembl"/>
</dbReference>
<feature type="transmembrane region" description="Helical" evidence="6">
    <location>
        <begin position="411"/>
        <end position="430"/>
    </location>
</feature>
<dbReference type="Proteomes" id="UP000233220">
    <property type="component" value="Unplaced"/>
</dbReference>
<evidence type="ECO:0000313" key="9">
    <source>
        <dbReference type="Proteomes" id="UP000233220"/>
    </source>
</evidence>
<dbReference type="GeneTree" id="ENSGT00940000161239"/>
<dbReference type="FunFam" id="1.20.1250.20:FF:000023">
    <property type="entry name" value="Solute carrier family 22 member 6"/>
    <property type="match status" value="1"/>
</dbReference>
<feature type="transmembrane region" description="Helical" evidence="6">
    <location>
        <begin position="379"/>
        <end position="399"/>
    </location>
</feature>
<proteinExistence type="inferred from homology"/>
<dbReference type="GO" id="GO:0015913">
    <property type="term" value="P:short-chain fatty acid transmembrane transport"/>
    <property type="evidence" value="ECO:0007669"/>
    <property type="project" value="Ensembl"/>
</dbReference>
<feature type="transmembrane region" description="Helical" evidence="6">
    <location>
        <begin position="468"/>
        <end position="492"/>
    </location>
</feature>
<accession>A0A2K6U7D1</accession>
<organism evidence="8 9">
    <name type="scientific">Saimiri boliviensis boliviensis</name>
    <name type="common">Bolivian squirrel monkey</name>
    <dbReference type="NCBI Taxonomy" id="39432"/>
    <lineage>
        <taxon>Eukaryota</taxon>
        <taxon>Metazoa</taxon>
        <taxon>Chordata</taxon>
        <taxon>Craniata</taxon>
        <taxon>Vertebrata</taxon>
        <taxon>Euteleostomi</taxon>
        <taxon>Mammalia</taxon>
        <taxon>Eutheria</taxon>
        <taxon>Euarchontoglires</taxon>
        <taxon>Primates</taxon>
        <taxon>Haplorrhini</taxon>
        <taxon>Platyrrhini</taxon>
        <taxon>Cebidae</taxon>
        <taxon>Saimiriinae</taxon>
        <taxon>Saimiri</taxon>
    </lineage>
</organism>
<dbReference type="Pfam" id="PF07690">
    <property type="entry name" value="MFS_1"/>
    <property type="match status" value="1"/>
</dbReference>
<keyword evidence="3 6" id="KW-0812">Transmembrane</keyword>
<dbReference type="InterPro" id="IPR036259">
    <property type="entry name" value="MFS_trans_sf"/>
</dbReference>
<dbReference type="OMA" id="CAACMGQ"/>
<feature type="domain" description="Major facilitator superfamily (MFS) profile" evidence="7">
    <location>
        <begin position="96"/>
        <end position="520"/>
    </location>
</feature>
<evidence type="ECO:0000259" key="7">
    <source>
        <dbReference type="PROSITE" id="PS50850"/>
    </source>
</evidence>
<comment type="similarity">
    <text evidence="2">Belongs to the major facilitator (TC 2.A.1) superfamily. Organic cation transporter (TC 2.A.1.19) family.</text>
</comment>
<evidence type="ECO:0000313" key="8">
    <source>
        <dbReference type="Ensembl" id="ENSSBOP00000027803.1"/>
    </source>
</evidence>
<comment type="subcellular location">
    <subcellularLocation>
        <location evidence="1">Membrane</location>
        <topology evidence="1">Multi-pass membrane protein</topology>
    </subcellularLocation>
</comment>
<keyword evidence="4 6" id="KW-1133">Transmembrane helix</keyword>
<protein>
    <submittedName>
        <fullName evidence="8">Solute carrier family 22 member 9</fullName>
    </submittedName>
</protein>
<dbReference type="GO" id="GO:0015636">
    <property type="term" value="F:short-chain fatty acid transmembrane transporter activity"/>
    <property type="evidence" value="ECO:0007669"/>
    <property type="project" value="Ensembl"/>
</dbReference>
<dbReference type="GO" id="GO:0015347">
    <property type="term" value="F:sodium-independent organic anion transmembrane transporter activity"/>
    <property type="evidence" value="ECO:0007669"/>
    <property type="project" value="Ensembl"/>
</dbReference>
<reference evidence="8" key="1">
    <citation type="submission" date="2025-08" db="UniProtKB">
        <authorList>
            <consortium name="Ensembl"/>
        </authorList>
    </citation>
    <scope>IDENTIFICATION</scope>
</reference>
<dbReference type="Gene3D" id="1.20.1250.20">
    <property type="entry name" value="MFS general substrate transporter like domains"/>
    <property type="match status" value="1"/>
</dbReference>
<feature type="transmembrane region" description="Helical" evidence="6">
    <location>
        <begin position="498"/>
        <end position="515"/>
    </location>
</feature>
<gene>
    <name evidence="8" type="primary">SLC22A9</name>
</gene>
<keyword evidence="5 6" id="KW-0472">Membrane</keyword>
<dbReference type="GO" id="GO:0009914">
    <property type="term" value="P:hormone transport"/>
    <property type="evidence" value="ECO:0007669"/>
    <property type="project" value="Ensembl"/>
</dbReference>
<dbReference type="CDD" id="cd17374">
    <property type="entry name" value="MFS_OAT"/>
    <property type="match status" value="1"/>
</dbReference>
<dbReference type="InterPro" id="IPR020846">
    <property type="entry name" value="MFS_dom"/>
</dbReference>
<feature type="transmembrane region" description="Helical" evidence="6">
    <location>
        <begin position="178"/>
        <end position="198"/>
    </location>
</feature>
<dbReference type="KEGG" id="sbq:101037197"/>
<dbReference type="SUPFAM" id="SSF103473">
    <property type="entry name" value="MFS general substrate transporter"/>
    <property type="match status" value="1"/>
</dbReference>
<feature type="transmembrane region" description="Helical" evidence="6">
    <location>
        <begin position="12"/>
        <end position="32"/>
    </location>
</feature>
<feature type="transmembrane region" description="Helical" evidence="6">
    <location>
        <begin position="204"/>
        <end position="222"/>
    </location>
</feature>
<feature type="transmembrane region" description="Helical" evidence="6">
    <location>
        <begin position="234"/>
        <end position="254"/>
    </location>
</feature>
<dbReference type="GO" id="GO:0043252">
    <property type="term" value="P:sodium-independent organic anion transport"/>
    <property type="evidence" value="ECO:0007669"/>
    <property type="project" value="Ensembl"/>
</dbReference>
<evidence type="ECO:0000256" key="6">
    <source>
        <dbReference type="SAM" id="Phobius"/>
    </source>
</evidence>
<feature type="transmembrane region" description="Helical" evidence="6">
    <location>
        <begin position="436"/>
        <end position="456"/>
    </location>
</feature>